<evidence type="ECO:0000313" key="8">
    <source>
        <dbReference type="Proteomes" id="UP001499967"/>
    </source>
</evidence>
<dbReference type="PANTHER" id="PTHR22939:SF129">
    <property type="entry name" value="SERINE PROTEASE HTRA2, MITOCHONDRIAL"/>
    <property type="match status" value="1"/>
</dbReference>
<dbReference type="CDD" id="cd06779">
    <property type="entry name" value="cpPDZ_Deg_HtrA-like"/>
    <property type="match status" value="1"/>
</dbReference>
<feature type="domain" description="PDZ" evidence="6">
    <location>
        <begin position="252"/>
        <end position="302"/>
    </location>
</feature>
<accession>A0ABN1NB62</accession>
<protein>
    <recommendedName>
        <fullName evidence="6">PDZ domain-containing protein</fullName>
    </recommendedName>
</protein>
<evidence type="ECO:0000256" key="2">
    <source>
        <dbReference type="ARBA" id="ARBA00022670"/>
    </source>
</evidence>
<comment type="caution">
    <text evidence="7">The sequence shown here is derived from an EMBL/GenBank/DDBJ whole genome shotgun (WGS) entry which is preliminary data.</text>
</comment>
<sequence length="346" mass="34835">MLSPTKAVAAGLLIPLLVAACTTAPTTAPAPGPAPSTAAPAPSGSLADVPPVSAQLLPSVVKILTEGGNGSGVIYTGDGLILTNEHVVRGSPTVQVGFADGQRHAGTVRAVDVVTDLAIVQVERRDLPVPRFQPELPVIGELAIAIGSPLGFENSVTAGVVSGLHREIPGTAAETQALVDLIQTDAAISPGNSGGALVNARGEVIGINEAYIPPQAGAVSIGFAIPAATAIDVAEQLRTSGRARHAFAGLEPTQISPQIAAQLGLPGTDGVIVAATVPGGPAAIAGLRPGDLILAVDGEPTRRPEDFIGALRRRAPGDTITLSIHGLDGQQRSAQVTLTDRPAFSR</sequence>
<dbReference type="PRINTS" id="PR00834">
    <property type="entry name" value="PROTEASES2C"/>
</dbReference>
<dbReference type="PROSITE" id="PS51257">
    <property type="entry name" value="PROKAR_LIPOPROTEIN"/>
    <property type="match status" value="1"/>
</dbReference>
<dbReference type="SMART" id="SM00228">
    <property type="entry name" value="PDZ"/>
    <property type="match status" value="1"/>
</dbReference>
<evidence type="ECO:0000256" key="1">
    <source>
        <dbReference type="ARBA" id="ARBA00010541"/>
    </source>
</evidence>
<dbReference type="InterPro" id="IPR001940">
    <property type="entry name" value="Peptidase_S1C"/>
</dbReference>
<dbReference type="SUPFAM" id="SSF50156">
    <property type="entry name" value="PDZ domain-like"/>
    <property type="match status" value="1"/>
</dbReference>
<keyword evidence="2" id="KW-0645">Protease</keyword>
<dbReference type="SUPFAM" id="SSF50494">
    <property type="entry name" value="Trypsin-like serine proteases"/>
    <property type="match status" value="1"/>
</dbReference>
<feature type="chain" id="PRO_5045979914" description="PDZ domain-containing protein" evidence="5">
    <location>
        <begin position="31"/>
        <end position="346"/>
    </location>
</feature>
<evidence type="ECO:0000313" key="7">
    <source>
        <dbReference type="EMBL" id="GAA0900721.1"/>
    </source>
</evidence>
<reference evidence="7 8" key="1">
    <citation type="journal article" date="2019" name="Int. J. Syst. Evol. Microbiol.">
        <title>The Global Catalogue of Microorganisms (GCM) 10K type strain sequencing project: providing services to taxonomists for standard genome sequencing and annotation.</title>
        <authorList>
            <consortium name="The Broad Institute Genomics Platform"/>
            <consortium name="The Broad Institute Genome Sequencing Center for Infectious Disease"/>
            <person name="Wu L."/>
            <person name="Ma J."/>
        </authorList>
    </citation>
    <scope>NUCLEOTIDE SEQUENCE [LARGE SCALE GENOMIC DNA]</scope>
    <source>
        <strain evidence="7 8">JCM 11117</strain>
    </source>
</reference>
<dbReference type="InterPro" id="IPR041489">
    <property type="entry name" value="PDZ_6"/>
</dbReference>
<dbReference type="Pfam" id="PF13365">
    <property type="entry name" value="Trypsin_2"/>
    <property type="match status" value="1"/>
</dbReference>
<evidence type="ECO:0000256" key="4">
    <source>
        <dbReference type="SAM" id="MobiDB-lite"/>
    </source>
</evidence>
<dbReference type="InterPro" id="IPR009003">
    <property type="entry name" value="Peptidase_S1_PA"/>
</dbReference>
<feature type="signal peptide" evidence="5">
    <location>
        <begin position="1"/>
        <end position="30"/>
    </location>
</feature>
<feature type="region of interest" description="Disordered" evidence="4">
    <location>
        <begin position="25"/>
        <end position="46"/>
    </location>
</feature>
<comment type="similarity">
    <text evidence="1">Belongs to the peptidase S1C family.</text>
</comment>
<evidence type="ECO:0000256" key="5">
    <source>
        <dbReference type="SAM" id="SignalP"/>
    </source>
</evidence>
<dbReference type="Gene3D" id="2.40.10.120">
    <property type="match status" value="1"/>
</dbReference>
<dbReference type="Proteomes" id="UP001499967">
    <property type="component" value="Unassembled WGS sequence"/>
</dbReference>
<dbReference type="PROSITE" id="PS50106">
    <property type="entry name" value="PDZ"/>
    <property type="match status" value="1"/>
</dbReference>
<keyword evidence="3" id="KW-0378">Hydrolase</keyword>
<organism evidence="7 8">
    <name type="scientific">Pseudonocardia zijingensis</name>
    <dbReference type="NCBI Taxonomy" id="153376"/>
    <lineage>
        <taxon>Bacteria</taxon>
        <taxon>Bacillati</taxon>
        <taxon>Actinomycetota</taxon>
        <taxon>Actinomycetes</taxon>
        <taxon>Pseudonocardiales</taxon>
        <taxon>Pseudonocardiaceae</taxon>
        <taxon>Pseudonocardia</taxon>
    </lineage>
</organism>
<dbReference type="Pfam" id="PF17820">
    <property type="entry name" value="PDZ_6"/>
    <property type="match status" value="1"/>
</dbReference>
<dbReference type="InterPro" id="IPR001478">
    <property type="entry name" value="PDZ"/>
</dbReference>
<dbReference type="EMBL" id="BAAAHP010000223">
    <property type="protein sequence ID" value="GAA0900721.1"/>
    <property type="molecule type" value="Genomic_DNA"/>
</dbReference>
<keyword evidence="8" id="KW-1185">Reference proteome</keyword>
<dbReference type="Gene3D" id="2.30.42.10">
    <property type="match status" value="1"/>
</dbReference>
<gene>
    <name evidence="7" type="ORF">GCM10009559_66860</name>
</gene>
<name>A0ABN1NB62_9PSEU</name>
<proteinExistence type="inferred from homology"/>
<dbReference type="InterPro" id="IPR036034">
    <property type="entry name" value="PDZ_sf"/>
</dbReference>
<evidence type="ECO:0000259" key="6">
    <source>
        <dbReference type="PROSITE" id="PS50106"/>
    </source>
</evidence>
<dbReference type="PANTHER" id="PTHR22939">
    <property type="entry name" value="SERINE PROTEASE FAMILY S1C HTRA-RELATED"/>
    <property type="match status" value="1"/>
</dbReference>
<evidence type="ECO:0000256" key="3">
    <source>
        <dbReference type="ARBA" id="ARBA00022801"/>
    </source>
</evidence>
<keyword evidence="5" id="KW-0732">Signal</keyword>